<name>A0A2R6NYJ7_9APHY</name>
<comment type="caution">
    <text evidence="1">The sequence shown here is derived from an EMBL/GenBank/DDBJ whole genome shotgun (WGS) entry which is preliminary data.</text>
</comment>
<reference evidence="1 2" key="1">
    <citation type="submission" date="2018-02" db="EMBL/GenBank/DDBJ databases">
        <title>Genome sequence of the basidiomycete white-rot fungus Phlebia centrifuga.</title>
        <authorList>
            <person name="Granchi Z."/>
            <person name="Peng M."/>
            <person name="de Vries R.P."/>
            <person name="Hilden K."/>
            <person name="Makela M.R."/>
            <person name="Grigoriev I."/>
            <person name="Riley R."/>
        </authorList>
    </citation>
    <scope>NUCLEOTIDE SEQUENCE [LARGE SCALE GENOMIC DNA]</scope>
    <source>
        <strain evidence="1 2">FBCC195</strain>
    </source>
</reference>
<dbReference type="EMBL" id="MLYV02000655">
    <property type="protein sequence ID" value="PSR80403.1"/>
    <property type="molecule type" value="Genomic_DNA"/>
</dbReference>
<gene>
    <name evidence="1" type="ORF">PHLCEN_2v6736</name>
</gene>
<accession>A0A2R6NYJ7</accession>
<keyword evidence="2" id="KW-1185">Reference proteome</keyword>
<proteinExistence type="predicted"/>
<evidence type="ECO:0000313" key="1">
    <source>
        <dbReference type="EMBL" id="PSR80403.1"/>
    </source>
</evidence>
<sequence length="169" mass="18058">MSDTMSDGAGVTTVVMNVCEGVVDEEDGTDEGAEVDERVEDTLDEDTEEGVELGGGWIGGGGWSAQDANSVAVGTICVTLKVAMIGTCMVVSPPAAQRVSIHGKQIGNCENKQGSNIQHALIYFTRRAGDQQTRAQNAGAPEYDVKSPIENSLPYIHARFQLLYSMYVR</sequence>
<dbReference type="AlphaFoldDB" id="A0A2R6NYJ7"/>
<evidence type="ECO:0000313" key="2">
    <source>
        <dbReference type="Proteomes" id="UP000186601"/>
    </source>
</evidence>
<dbReference type="Proteomes" id="UP000186601">
    <property type="component" value="Unassembled WGS sequence"/>
</dbReference>
<protein>
    <submittedName>
        <fullName evidence="1">Uncharacterized protein</fullName>
    </submittedName>
</protein>
<organism evidence="1 2">
    <name type="scientific">Hermanssonia centrifuga</name>
    <dbReference type="NCBI Taxonomy" id="98765"/>
    <lineage>
        <taxon>Eukaryota</taxon>
        <taxon>Fungi</taxon>
        <taxon>Dikarya</taxon>
        <taxon>Basidiomycota</taxon>
        <taxon>Agaricomycotina</taxon>
        <taxon>Agaricomycetes</taxon>
        <taxon>Polyporales</taxon>
        <taxon>Meruliaceae</taxon>
        <taxon>Hermanssonia</taxon>
    </lineage>
</organism>